<name>A0A0C9ZYE2_9AGAM</name>
<proteinExistence type="predicted"/>
<sequence length="87" mass="9743">MLLSTGRRMLKSNKSDHMLQPSWRLLGVKSCIKNIQQLATPARHPHSKASCSNVFNAPLGTNVYRYHDGHQRGTDASQPVLSMVMQL</sequence>
<dbReference type="HOGENOM" id="CLU_2484843_0_0_1"/>
<dbReference type="AlphaFoldDB" id="A0A0C9ZYE2"/>
<dbReference type="EMBL" id="KN835230">
    <property type="protein sequence ID" value="KIK42755.1"/>
    <property type="molecule type" value="Genomic_DNA"/>
</dbReference>
<reference evidence="2" key="2">
    <citation type="submission" date="2015-01" db="EMBL/GenBank/DDBJ databases">
        <title>Evolutionary Origins and Diversification of the Mycorrhizal Mutualists.</title>
        <authorList>
            <consortium name="DOE Joint Genome Institute"/>
            <consortium name="Mycorrhizal Genomics Consortium"/>
            <person name="Kohler A."/>
            <person name="Kuo A."/>
            <person name="Nagy L.G."/>
            <person name="Floudas D."/>
            <person name="Copeland A."/>
            <person name="Barry K.W."/>
            <person name="Cichocki N."/>
            <person name="Veneault-Fourrey C."/>
            <person name="LaButti K."/>
            <person name="Lindquist E.A."/>
            <person name="Lipzen A."/>
            <person name="Lundell T."/>
            <person name="Morin E."/>
            <person name="Murat C."/>
            <person name="Riley R."/>
            <person name="Ohm R."/>
            <person name="Sun H."/>
            <person name="Tunlid A."/>
            <person name="Henrissat B."/>
            <person name="Grigoriev I.V."/>
            <person name="Hibbett D.S."/>
            <person name="Martin F."/>
        </authorList>
    </citation>
    <scope>NUCLEOTIDE SEQUENCE [LARGE SCALE GENOMIC DNA]</scope>
    <source>
        <strain evidence="2">UH-Slu-Lm8-n1</strain>
    </source>
</reference>
<reference evidence="1 2" key="1">
    <citation type="submission" date="2014-04" db="EMBL/GenBank/DDBJ databases">
        <authorList>
            <consortium name="DOE Joint Genome Institute"/>
            <person name="Kuo A."/>
            <person name="Ruytinx J."/>
            <person name="Rineau F."/>
            <person name="Colpaert J."/>
            <person name="Kohler A."/>
            <person name="Nagy L.G."/>
            <person name="Floudas D."/>
            <person name="Copeland A."/>
            <person name="Barry K.W."/>
            <person name="Cichocki N."/>
            <person name="Veneault-Fourrey C."/>
            <person name="LaButti K."/>
            <person name="Lindquist E.A."/>
            <person name="Lipzen A."/>
            <person name="Lundell T."/>
            <person name="Morin E."/>
            <person name="Murat C."/>
            <person name="Sun H."/>
            <person name="Tunlid A."/>
            <person name="Henrissat B."/>
            <person name="Grigoriev I.V."/>
            <person name="Hibbett D.S."/>
            <person name="Martin F."/>
            <person name="Nordberg H.P."/>
            <person name="Cantor M.N."/>
            <person name="Hua S.X."/>
        </authorList>
    </citation>
    <scope>NUCLEOTIDE SEQUENCE [LARGE SCALE GENOMIC DNA]</scope>
    <source>
        <strain evidence="1 2">UH-Slu-Lm8-n1</strain>
    </source>
</reference>
<protein>
    <submittedName>
        <fullName evidence="1">Uncharacterized protein</fullName>
    </submittedName>
</protein>
<dbReference type="InParanoid" id="A0A0C9ZYE2"/>
<keyword evidence="2" id="KW-1185">Reference proteome</keyword>
<gene>
    <name evidence="1" type="ORF">CY34DRAFT_754862</name>
</gene>
<dbReference type="Proteomes" id="UP000054485">
    <property type="component" value="Unassembled WGS sequence"/>
</dbReference>
<accession>A0A0C9ZYE2</accession>
<organism evidence="1 2">
    <name type="scientific">Suillus luteus UH-Slu-Lm8-n1</name>
    <dbReference type="NCBI Taxonomy" id="930992"/>
    <lineage>
        <taxon>Eukaryota</taxon>
        <taxon>Fungi</taxon>
        <taxon>Dikarya</taxon>
        <taxon>Basidiomycota</taxon>
        <taxon>Agaricomycotina</taxon>
        <taxon>Agaricomycetes</taxon>
        <taxon>Agaricomycetidae</taxon>
        <taxon>Boletales</taxon>
        <taxon>Suillineae</taxon>
        <taxon>Suillaceae</taxon>
        <taxon>Suillus</taxon>
    </lineage>
</organism>
<evidence type="ECO:0000313" key="2">
    <source>
        <dbReference type="Proteomes" id="UP000054485"/>
    </source>
</evidence>
<evidence type="ECO:0000313" key="1">
    <source>
        <dbReference type="EMBL" id="KIK42755.1"/>
    </source>
</evidence>